<evidence type="ECO:0000256" key="7">
    <source>
        <dbReference type="ARBA" id="ARBA00022692"/>
    </source>
</evidence>
<dbReference type="SMART" id="SM00304">
    <property type="entry name" value="HAMP"/>
    <property type="match status" value="1"/>
</dbReference>
<dbReference type="PRINTS" id="PR00344">
    <property type="entry name" value="BCTRLSENSOR"/>
</dbReference>
<protein>
    <recommendedName>
        <fullName evidence="3">histidine kinase</fullName>
        <ecNumber evidence="3">2.7.13.3</ecNumber>
    </recommendedName>
</protein>
<dbReference type="InterPro" id="IPR036097">
    <property type="entry name" value="HisK_dim/P_sf"/>
</dbReference>
<dbReference type="Gene3D" id="6.10.340.10">
    <property type="match status" value="1"/>
</dbReference>
<accession>A0A1U9KC23</accession>
<evidence type="ECO:0000256" key="1">
    <source>
        <dbReference type="ARBA" id="ARBA00000085"/>
    </source>
</evidence>
<dbReference type="SMART" id="SM00388">
    <property type="entry name" value="HisKA"/>
    <property type="match status" value="1"/>
</dbReference>
<feature type="transmembrane region" description="Helical" evidence="14">
    <location>
        <begin position="191"/>
        <end position="210"/>
    </location>
</feature>
<dbReference type="Pfam" id="PF00512">
    <property type="entry name" value="HisKA"/>
    <property type="match status" value="1"/>
</dbReference>
<dbReference type="PROSITE" id="PS50885">
    <property type="entry name" value="HAMP"/>
    <property type="match status" value="1"/>
</dbReference>
<dbReference type="AlphaFoldDB" id="A0A1U9KC23"/>
<evidence type="ECO:0000256" key="14">
    <source>
        <dbReference type="SAM" id="Phobius"/>
    </source>
</evidence>
<evidence type="ECO:0000256" key="4">
    <source>
        <dbReference type="ARBA" id="ARBA00022475"/>
    </source>
</evidence>
<keyword evidence="13 14" id="KW-0472">Membrane</keyword>
<dbReference type="CDD" id="cd00075">
    <property type="entry name" value="HATPase"/>
    <property type="match status" value="1"/>
</dbReference>
<dbReference type="InterPro" id="IPR041328">
    <property type="entry name" value="HisK_sensor"/>
</dbReference>
<dbReference type="InterPro" id="IPR003661">
    <property type="entry name" value="HisK_dim/P_dom"/>
</dbReference>
<dbReference type="Pfam" id="PF08448">
    <property type="entry name" value="PAS_4"/>
    <property type="match status" value="1"/>
</dbReference>
<dbReference type="Proteomes" id="UP000188603">
    <property type="component" value="Chromosome"/>
</dbReference>
<keyword evidence="9" id="KW-0418">Kinase</keyword>
<dbReference type="InterPro" id="IPR003594">
    <property type="entry name" value="HATPase_dom"/>
</dbReference>
<evidence type="ECO:0000256" key="12">
    <source>
        <dbReference type="ARBA" id="ARBA00023012"/>
    </source>
</evidence>
<dbReference type="GO" id="GO:0005886">
    <property type="term" value="C:plasma membrane"/>
    <property type="evidence" value="ECO:0007669"/>
    <property type="project" value="UniProtKB-SubCell"/>
</dbReference>
<dbReference type="SMART" id="SM00387">
    <property type="entry name" value="HATPase_c"/>
    <property type="match status" value="1"/>
</dbReference>
<dbReference type="GO" id="GO:0007234">
    <property type="term" value="P:osmosensory signaling via phosphorelay pathway"/>
    <property type="evidence" value="ECO:0007669"/>
    <property type="project" value="TreeGrafter"/>
</dbReference>
<dbReference type="PANTHER" id="PTHR42878:SF3">
    <property type="entry name" value="HISTIDINE PROTEIN KINASE SAES"/>
    <property type="match status" value="1"/>
</dbReference>
<keyword evidence="6" id="KW-0808">Transferase</keyword>
<dbReference type="STRING" id="1471761.B0W44_13620"/>
<dbReference type="Pfam" id="PF00672">
    <property type="entry name" value="HAMP"/>
    <property type="match status" value="1"/>
</dbReference>
<dbReference type="EMBL" id="CP019699">
    <property type="protein sequence ID" value="AQS57572.1"/>
    <property type="molecule type" value="Genomic_DNA"/>
</dbReference>
<dbReference type="SUPFAM" id="SSF55785">
    <property type="entry name" value="PYP-like sensor domain (PAS domain)"/>
    <property type="match status" value="1"/>
</dbReference>
<evidence type="ECO:0000313" key="18">
    <source>
        <dbReference type="Proteomes" id="UP000188603"/>
    </source>
</evidence>
<evidence type="ECO:0000256" key="3">
    <source>
        <dbReference type="ARBA" id="ARBA00012438"/>
    </source>
</evidence>
<organism evidence="17 18">
    <name type="scientific">Novibacillus thermophilus</name>
    <dbReference type="NCBI Taxonomy" id="1471761"/>
    <lineage>
        <taxon>Bacteria</taxon>
        <taxon>Bacillati</taxon>
        <taxon>Bacillota</taxon>
        <taxon>Bacilli</taxon>
        <taxon>Bacillales</taxon>
        <taxon>Thermoactinomycetaceae</taxon>
        <taxon>Novibacillus</taxon>
    </lineage>
</organism>
<dbReference type="Gene3D" id="3.30.565.10">
    <property type="entry name" value="Histidine kinase-like ATPase, C-terminal domain"/>
    <property type="match status" value="1"/>
</dbReference>
<evidence type="ECO:0000256" key="10">
    <source>
        <dbReference type="ARBA" id="ARBA00022840"/>
    </source>
</evidence>
<keyword evidence="8" id="KW-0547">Nucleotide-binding</keyword>
<dbReference type="FunFam" id="1.10.287.130:FF:000001">
    <property type="entry name" value="Two-component sensor histidine kinase"/>
    <property type="match status" value="1"/>
</dbReference>
<feature type="domain" description="HAMP" evidence="16">
    <location>
        <begin position="212"/>
        <end position="264"/>
    </location>
</feature>
<keyword evidence="12" id="KW-0902">Two-component regulatory system</keyword>
<evidence type="ECO:0000256" key="11">
    <source>
        <dbReference type="ARBA" id="ARBA00022989"/>
    </source>
</evidence>
<comment type="catalytic activity">
    <reaction evidence="1">
        <text>ATP + protein L-histidine = ADP + protein N-phospho-L-histidine.</text>
        <dbReference type="EC" id="2.7.13.3"/>
    </reaction>
</comment>
<name>A0A1U9KC23_9BACL</name>
<keyword evidence="5" id="KW-0597">Phosphoprotein</keyword>
<dbReference type="KEGG" id="ntr:B0W44_13620"/>
<dbReference type="Gene3D" id="1.10.287.130">
    <property type="match status" value="1"/>
</dbReference>
<dbReference type="Pfam" id="PF18698">
    <property type="entry name" value="HisK_sensor"/>
    <property type="match status" value="1"/>
</dbReference>
<keyword evidence="11 14" id="KW-1133">Transmembrane helix</keyword>
<dbReference type="InterPro" id="IPR036890">
    <property type="entry name" value="HATPase_C_sf"/>
</dbReference>
<dbReference type="CDD" id="cd00082">
    <property type="entry name" value="HisKA"/>
    <property type="match status" value="1"/>
</dbReference>
<dbReference type="CDD" id="cd06225">
    <property type="entry name" value="HAMP"/>
    <property type="match status" value="1"/>
</dbReference>
<dbReference type="EC" id="2.7.13.3" evidence="3"/>
<keyword evidence="10" id="KW-0067">ATP-binding</keyword>
<keyword evidence="7 14" id="KW-0812">Transmembrane</keyword>
<evidence type="ECO:0000256" key="2">
    <source>
        <dbReference type="ARBA" id="ARBA00004651"/>
    </source>
</evidence>
<dbReference type="GO" id="GO:0000156">
    <property type="term" value="F:phosphorelay response regulator activity"/>
    <property type="evidence" value="ECO:0007669"/>
    <property type="project" value="TreeGrafter"/>
</dbReference>
<dbReference type="SUPFAM" id="SSF158472">
    <property type="entry name" value="HAMP domain-like"/>
    <property type="match status" value="1"/>
</dbReference>
<feature type="domain" description="Histidine kinase" evidence="15">
    <location>
        <begin position="390"/>
        <end position="609"/>
    </location>
</feature>
<dbReference type="InterPro" id="IPR035965">
    <property type="entry name" value="PAS-like_dom_sf"/>
</dbReference>
<evidence type="ECO:0000256" key="5">
    <source>
        <dbReference type="ARBA" id="ARBA00022553"/>
    </source>
</evidence>
<dbReference type="SUPFAM" id="SSF55874">
    <property type="entry name" value="ATPase domain of HSP90 chaperone/DNA topoisomerase II/histidine kinase"/>
    <property type="match status" value="1"/>
</dbReference>
<feature type="transmembrane region" description="Helical" evidence="14">
    <location>
        <begin position="12"/>
        <end position="32"/>
    </location>
</feature>
<gene>
    <name evidence="17" type="ORF">B0W44_13620</name>
</gene>
<keyword evidence="18" id="KW-1185">Reference proteome</keyword>
<reference evidence="17 18" key="1">
    <citation type="journal article" date="2015" name="Int. J. Syst. Evol. Microbiol.">
        <title>Novibacillus thermophilus gen. nov., sp. nov., a Gram-staining-negative and moderately thermophilic member of the family Thermoactinomycetaceae.</title>
        <authorList>
            <person name="Yang G."/>
            <person name="Chen J."/>
            <person name="Zhou S."/>
        </authorList>
    </citation>
    <scope>NUCLEOTIDE SEQUENCE [LARGE SCALE GENOMIC DNA]</scope>
    <source>
        <strain evidence="17 18">SG-1</strain>
    </source>
</reference>
<dbReference type="InterPro" id="IPR050351">
    <property type="entry name" value="BphY/WalK/GraS-like"/>
</dbReference>
<dbReference type="InterPro" id="IPR005467">
    <property type="entry name" value="His_kinase_dom"/>
</dbReference>
<dbReference type="InterPro" id="IPR003660">
    <property type="entry name" value="HAMP_dom"/>
</dbReference>
<dbReference type="GO" id="GO:0000155">
    <property type="term" value="F:phosphorelay sensor kinase activity"/>
    <property type="evidence" value="ECO:0007669"/>
    <property type="project" value="InterPro"/>
</dbReference>
<dbReference type="Pfam" id="PF02518">
    <property type="entry name" value="HATPase_c"/>
    <property type="match status" value="1"/>
</dbReference>
<comment type="subcellular location">
    <subcellularLocation>
        <location evidence="2">Cell membrane</location>
        <topology evidence="2">Multi-pass membrane protein</topology>
    </subcellularLocation>
</comment>
<dbReference type="OrthoDB" id="9813151at2"/>
<dbReference type="FunFam" id="3.30.565.10:FF:000006">
    <property type="entry name" value="Sensor histidine kinase WalK"/>
    <property type="match status" value="1"/>
</dbReference>
<evidence type="ECO:0000256" key="9">
    <source>
        <dbReference type="ARBA" id="ARBA00022777"/>
    </source>
</evidence>
<evidence type="ECO:0000256" key="13">
    <source>
        <dbReference type="ARBA" id="ARBA00023136"/>
    </source>
</evidence>
<dbReference type="PROSITE" id="PS50109">
    <property type="entry name" value="HIS_KIN"/>
    <property type="match status" value="1"/>
</dbReference>
<keyword evidence="4" id="KW-1003">Cell membrane</keyword>
<sequence length="612" mass="68360">MWRSVVGKLWLTIIGLVSVVLIVLVLLLIQFLDQFFENENERSLTTLSQELAQMIEDSGSGQSLQTRRHVIEMAEELLPAYNTQMVVLTAEGNGASYDYFTTAQEESLGPIEQLLKRSDLKEVFEGKEKKVRGTLDVEVEGGGETEETPPFEGDVLAVAEPIRSEGDVIGAIVLYQSLSQLEHTTNRTKELVFYAALIGIFLTTFFAFFLSSRVTQPLLKMKQAANEMAEGNFDIRVPARTHDEIGELAGTFNRMGAQLEESIHALSQEKEQLSSVLKSMTDAVITVNADGHVIITNPPADHLLEVWSESGEDQRQLNYQPLPKPLVDSFNQVVETEQEYATDLFVHGRTWAVVMTPLYNRDQVRGAVAVLRDVTEERRMDKLRKDFVANVSHELRTPLAMLQGYSEALVDDIAQSPEDRKELATIIHDETLRMGRLVKELLDLARMESGSIPFKPREVVVQDLGHRIIRKFHSYATENGVHLEAAFPEQPLYGWLDEDGMEQVLTNLIDNAIRHTPENGTVTLEMDKSSDGGVVIRVRDTGTGIPVQDLPFIFERFYKADKARTRGGSGTGLGLSIAKHIVEEHGGNISVESKEGKGTVFTIRLPDRNGEE</sequence>
<dbReference type="InterPro" id="IPR013656">
    <property type="entry name" value="PAS_4"/>
</dbReference>
<dbReference type="InterPro" id="IPR004358">
    <property type="entry name" value="Sig_transdc_His_kin-like_C"/>
</dbReference>
<evidence type="ECO:0000259" key="16">
    <source>
        <dbReference type="PROSITE" id="PS50885"/>
    </source>
</evidence>
<evidence type="ECO:0000259" key="15">
    <source>
        <dbReference type="PROSITE" id="PS50109"/>
    </source>
</evidence>
<dbReference type="SUPFAM" id="SSF47384">
    <property type="entry name" value="Homodimeric domain of signal transducing histidine kinase"/>
    <property type="match status" value="1"/>
</dbReference>
<dbReference type="GO" id="GO:0005524">
    <property type="term" value="F:ATP binding"/>
    <property type="evidence" value="ECO:0007669"/>
    <property type="project" value="UniProtKB-KW"/>
</dbReference>
<proteinExistence type="predicted"/>
<dbReference type="Gene3D" id="3.30.450.20">
    <property type="entry name" value="PAS domain"/>
    <property type="match status" value="1"/>
</dbReference>
<evidence type="ECO:0000256" key="6">
    <source>
        <dbReference type="ARBA" id="ARBA00022679"/>
    </source>
</evidence>
<dbReference type="PANTHER" id="PTHR42878">
    <property type="entry name" value="TWO-COMPONENT HISTIDINE KINASE"/>
    <property type="match status" value="1"/>
</dbReference>
<evidence type="ECO:0000256" key="8">
    <source>
        <dbReference type="ARBA" id="ARBA00022741"/>
    </source>
</evidence>
<dbReference type="GO" id="GO:0030295">
    <property type="term" value="F:protein kinase activator activity"/>
    <property type="evidence" value="ECO:0007669"/>
    <property type="project" value="TreeGrafter"/>
</dbReference>
<evidence type="ECO:0000313" key="17">
    <source>
        <dbReference type="EMBL" id="AQS57572.1"/>
    </source>
</evidence>